<evidence type="ECO:0000256" key="10">
    <source>
        <dbReference type="ARBA" id="ARBA00023136"/>
    </source>
</evidence>
<dbReference type="NCBIfam" id="TIGR01494">
    <property type="entry name" value="ATPase_P-type"/>
    <property type="match status" value="1"/>
</dbReference>
<feature type="transmembrane region" description="Helical" evidence="12">
    <location>
        <begin position="20"/>
        <end position="42"/>
    </location>
</feature>
<keyword evidence="4" id="KW-0479">Metal-binding</keyword>
<dbReference type="InterPro" id="IPR036412">
    <property type="entry name" value="HAD-like_sf"/>
</dbReference>
<feature type="transmembrane region" description="Helical" evidence="12">
    <location>
        <begin position="205"/>
        <end position="222"/>
    </location>
</feature>
<dbReference type="InterPro" id="IPR044492">
    <property type="entry name" value="P_typ_ATPase_HD_dom"/>
</dbReference>
<feature type="transmembrane region" description="Helical" evidence="12">
    <location>
        <begin position="1014"/>
        <end position="1037"/>
    </location>
</feature>
<evidence type="ECO:0000256" key="6">
    <source>
        <dbReference type="ARBA" id="ARBA00022840"/>
    </source>
</evidence>
<dbReference type="InterPro" id="IPR006544">
    <property type="entry name" value="P-type_TPase_V"/>
</dbReference>
<feature type="domain" description="P-type ATPase A" evidence="13">
    <location>
        <begin position="261"/>
        <end position="385"/>
    </location>
</feature>
<evidence type="ECO:0000256" key="8">
    <source>
        <dbReference type="ARBA" id="ARBA00022967"/>
    </source>
</evidence>
<evidence type="ECO:0000256" key="12">
    <source>
        <dbReference type="SAM" id="Phobius"/>
    </source>
</evidence>
<comment type="caution">
    <text evidence="14">The sequence shown here is derived from an EMBL/GenBank/DDBJ whole genome shotgun (WGS) entry which is preliminary data.</text>
</comment>
<keyword evidence="10 12" id="KW-0472">Membrane</keyword>
<dbReference type="InterPro" id="IPR001757">
    <property type="entry name" value="P_typ_ATPase"/>
</dbReference>
<evidence type="ECO:0000256" key="4">
    <source>
        <dbReference type="ARBA" id="ARBA00022723"/>
    </source>
</evidence>
<dbReference type="InterPro" id="IPR023299">
    <property type="entry name" value="ATPase_P-typ_cyto_dom_N"/>
</dbReference>
<feature type="transmembrane region" description="Helical" evidence="12">
    <location>
        <begin position="1049"/>
        <end position="1066"/>
    </location>
</feature>
<dbReference type="SUPFAM" id="SSF56784">
    <property type="entry name" value="HAD-like"/>
    <property type="match status" value="1"/>
</dbReference>
<evidence type="ECO:0000256" key="2">
    <source>
        <dbReference type="ARBA" id="ARBA00006000"/>
    </source>
</evidence>
<reference evidence="14 15" key="1">
    <citation type="submission" date="2024-04" db="EMBL/GenBank/DDBJ databases">
        <title>Tritrichomonas musculus Genome.</title>
        <authorList>
            <person name="Alves-Ferreira E."/>
            <person name="Grigg M."/>
            <person name="Lorenzi H."/>
            <person name="Galac M."/>
        </authorList>
    </citation>
    <scope>NUCLEOTIDE SEQUENCE [LARGE SCALE GENOMIC DNA]</scope>
    <source>
        <strain evidence="14 15">EAF2021</strain>
    </source>
</reference>
<dbReference type="SUPFAM" id="SSF81653">
    <property type="entry name" value="Calcium ATPase, transduction domain A"/>
    <property type="match status" value="1"/>
</dbReference>
<evidence type="ECO:0000256" key="7">
    <source>
        <dbReference type="ARBA" id="ARBA00022842"/>
    </source>
</evidence>
<dbReference type="PANTHER" id="PTHR45630">
    <property type="entry name" value="CATION-TRANSPORTING ATPASE-RELATED"/>
    <property type="match status" value="1"/>
</dbReference>
<evidence type="ECO:0000256" key="9">
    <source>
        <dbReference type="ARBA" id="ARBA00022989"/>
    </source>
</evidence>
<feature type="compositionally biased region" description="Basic and acidic residues" evidence="11">
    <location>
        <begin position="523"/>
        <end position="532"/>
    </location>
</feature>
<feature type="region of interest" description="Disordered" evidence="11">
    <location>
        <begin position="514"/>
        <end position="535"/>
    </location>
</feature>
<dbReference type="PRINTS" id="PR00119">
    <property type="entry name" value="CATATPASE"/>
</dbReference>
<dbReference type="InterPro" id="IPR008250">
    <property type="entry name" value="ATPase_P-typ_transduc_dom_A_sf"/>
</dbReference>
<dbReference type="SFLD" id="SFLDG00002">
    <property type="entry name" value="C1.7:_P-type_atpase_like"/>
    <property type="match status" value="1"/>
</dbReference>
<dbReference type="InterPro" id="IPR018303">
    <property type="entry name" value="ATPase_P-typ_P_site"/>
</dbReference>
<sequence length="1197" mass="134968">MPPQFQLLKIKNVWQRLDVIIFAILYPITIIPCVQLLSQHWLPDTPAERSEGTFAFITDHLDVEKLEPYTLKVMSPFIVFGVHCVVFLFTYWSINFNTFLKYIKVSDEKIATHVLFIPKGHRGTPEIVKFNNNAPIPFAIFQQKKREYINGEFHPLKYPSDCPISEYLESKGLTKEESKSRLDYFGPNSYQIPIPSFMELMKEHVLAPFFVFQVFSILCWMLDEYFIYSLFSLLALFIIEANTVNTRQSNLLELRGVENEPVKFNVYRDGQWSSVFNDKLVPGDIILLNSNTEGLVPADLLLLTGRCVTNEAMLTGESTPQVKDSASSLPKDHRLNISRDTKYILFGGTKIEQVVPSDAPNYIYTPTKGCLAYVLSTGLGSSQGRLIRTILFASQRVSAESRDSMYLLGFLSIFAIIASGYIAWYGIQSKSISTFRIIVECLLILTSSIPPDLPMELTFSVNASLLALSKLTVFCTEPFRIPFAGTVSVCCFDKTGTLTAEDFQLVGIDEIGKSRNPTTENATKNDESKESEGIMGNYQTDPTILTEESVMVVGGCQSLMMGNDGKLIGDSLEATSFKALGFSLTSATKAKLKTLSITNHKTFHFSADLRRMSTISQIQKTGGKGGTYYVLAKGAPEVIAEHLESIPENYYEVYRSYTRQGCRVLALASRLLDQSEVSNNAPNFTSFTRDQAEENLNFAGFEIFSSPMKRGTEDTIVELLKSTHRVVMITGDDPLTACHVATRLHIVNGKKKLIIHDDEVNDVNGNPAPPESLDLKDNSYAHCYTGKAITNMDDKELSEVVKKCNVFARMSPQNKEDVMFKLKKLGERTLMCGDGTNDVGALKQAHVGVGVIENSIDVQMDDDEYHPKLGAVSIAAPFVAKKGTISACIDLIRFGRATLSSTIDLFKQLSLNCMISAFTMSVLFVENVKFGDQQMTSFAVGISVASMAITWAKPLRTLSSERPFESQFSLYLVTTVLIQFAFHLFILNSARWLVYSTGYEKKPFDYKVKFQPNLMNTVMFILTNEMQITTFIANYRGRPFMQSFFENKLLFFSILFSIFIMCLLFIDEPLFFKLFQTVPFPSVDFRNKIAVYCAADLIVSVIIEKVCLFLFTLKNKFDSKDLVDPDVIKDLKTYVPHNDDVIPEEKHKFGVKDLFKQNIDLQMKMAIRRNQIKREETINSMKKDRRTRKLATKLAKK</sequence>
<dbReference type="Pfam" id="PF00122">
    <property type="entry name" value="E1-E2_ATPase"/>
    <property type="match status" value="1"/>
</dbReference>
<dbReference type="InterPro" id="IPR023298">
    <property type="entry name" value="ATPase_P-typ_TM_dom_sf"/>
</dbReference>
<feature type="transmembrane region" description="Helical" evidence="12">
    <location>
        <begin position="228"/>
        <end position="245"/>
    </location>
</feature>
<dbReference type="SFLD" id="SFLDS00003">
    <property type="entry name" value="Haloacid_Dehalogenase"/>
    <property type="match status" value="1"/>
</dbReference>
<dbReference type="PROSITE" id="PS00154">
    <property type="entry name" value="ATPASE_E1_E2"/>
    <property type="match status" value="1"/>
</dbReference>
<accession>A0ABR2L671</accession>
<feature type="transmembrane region" description="Helical" evidence="12">
    <location>
        <begin position="968"/>
        <end position="994"/>
    </location>
</feature>
<dbReference type="Gene3D" id="3.40.1110.10">
    <property type="entry name" value="Calcium-transporting ATPase, cytoplasmic domain N"/>
    <property type="match status" value="1"/>
</dbReference>
<dbReference type="InterPro" id="IPR023214">
    <property type="entry name" value="HAD_sf"/>
</dbReference>
<dbReference type="InterPro" id="IPR059000">
    <property type="entry name" value="ATPase_P-type_domA"/>
</dbReference>
<dbReference type="NCBIfam" id="TIGR01657">
    <property type="entry name" value="P-ATPase-V"/>
    <property type="match status" value="1"/>
</dbReference>
<evidence type="ECO:0000313" key="15">
    <source>
        <dbReference type="Proteomes" id="UP001470230"/>
    </source>
</evidence>
<name>A0ABR2L671_9EUKA</name>
<feature type="transmembrane region" description="Helical" evidence="12">
    <location>
        <begin position="1089"/>
        <end position="1111"/>
    </location>
</feature>
<dbReference type="Proteomes" id="UP001470230">
    <property type="component" value="Unassembled WGS sequence"/>
</dbReference>
<organism evidence="14 15">
    <name type="scientific">Tritrichomonas musculus</name>
    <dbReference type="NCBI Taxonomy" id="1915356"/>
    <lineage>
        <taxon>Eukaryota</taxon>
        <taxon>Metamonada</taxon>
        <taxon>Parabasalia</taxon>
        <taxon>Tritrichomonadida</taxon>
        <taxon>Tritrichomonadidae</taxon>
        <taxon>Tritrichomonas</taxon>
    </lineage>
</organism>
<keyword evidence="9 12" id="KW-1133">Transmembrane helix</keyword>
<gene>
    <name evidence="14" type="ORF">M9Y10_001131</name>
</gene>
<dbReference type="SUPFAM" id="SSF81665">
    <property type="entry name" value="Calcium ATPase, transmembrane domain M"/>
    <property type="match status" value="1"/>
</dbReference>
<dbReference type="PANTHER" id="PTHR45630:SF7">
    <property type="entry name" value="ENDOPLASMIC RETICULUM TRANSMEMBRANE HELIX TRANSLOCASE"/>
    <property type="match status" value="1"/>
</dbReference>
<keyword evidence="7" id="KW-0460">Magnesium</keyword>
<comment type="similarity">
    <text evidence="2">Belongs to the cation transport ATPase (P-type) (TC 3.A.3) family. Type V subfamily.</text>
</comment>
<dbReference type="Pfam" id="PF13246">
    <property type="entry name" value="Cation_ATPase"/>
    <property type="match status" value="1"/>
</dbReference>
<evidence type="ECO:0000313" key="14">
    <source>
        <dbReference type="EMBL" id="KAK8898839.1"/>
    </source>
</evidence>
<keyword evidence="3 12" id="KW-0812">Transmembrane</keyword>
<keyword evidence="15" id="KW-1185">Reference proteome</keyword>
<dbReference type="Gene3D" id="3.40.50.1000">
    <property type="entry name" value="HAD superfamily/HAD-like"/>
    <property type="match status" value="1"/>
</dbReference>
<evidence type="ECO:0000259" key="13">
    <source>
        <dbReference type="Pfam" id="PF00122"/>
    </source>
</evidence>
<evidence type="ECO:0000256" key="5">
    <source>
        <dbReference type="ARBA" id="ARBA00022741"/>
    </source>
</evidence>
<dbReference type="SFLD" id="SFLDF00027">
    <property type="entry name" value="p-type_atpase"/>
    <property type="match status" value="1"/>
</dbReference>
<proteinExistence type="inferred from homology"/>
<feature type="transmembrane region" description="Helical" evidence="12">
    <location>
        <begin position="935"/>
        <end position="956"/>
    </location>
</feature>
<dbReference type="Gene3D" id="2.70.150.10">
    <property type="entry name" value="Calcium-transporting ATPase, cytoplasmic transduction domain A"/>
    <property type="match status" value="1"/>
</dbReference>
<protein>
    <recommendedName>
        <fullName evidence="13">P-type ATPase A domain-containing protein</fullName>
    </recommendedName>
</protein>
<keyword evidence="8" id="KW-1278">Translocase</keyword>
<keyword evidence="5" id="KW-0547">Nucleotide-binding</keyword>
<feature type="transmembrane region" description="Helical" evidence="12">
    <location>
        <begin position="405"/>
        <end position="427"/>
    </location>
</feature>
<comment type="subcellular location">
    <subcellularLocation>
        <location evidence="1">Membrane</location>
        <topology evidence="1">Multi-pass membrane protein</topology>
    </subcellularLocation>
</comment>
<evidence type="ECO:0000256" key="1">
    <source>
        <dbReference type="ARBA" id="ARBA00004141"/>
    </source>
</evidence>
<evidence type="ECO:0000256" key="11">
    <source>
        <dbReference type="SAM" id="MobiDB-lite"/>
    </source>
</evidence>
<dbReference type="EMBL" id="JAPFFF010000001">
    <property type="protein sequence ID" value="KAK8898839.1"/>
    <property type="molecule type" value="Genomic_DNA"/>
</dbReference>
<feature type="transmembrane region" description="Helical" evidence="12">
    <location>
        <begin position="73"/>
        <end position="94"/>
    </location>
</feature>
<keyword evidence="6" id="KW-0067">ATP-binding</keyword>
<evidence type="ECO:0000256" key="3">
    <source>
        <dbReference type="ARBA" id="ARBA00022692"/>
    </source>
</evidence>